<evidence type="ECO:0000313" key="4">
    <source>
        <dbReference type="Proteomes" id="UP000193391"/>
    </source>
</evidence>
<organism evidence="3 4">
    <name type="scientific">Thalassospira mesophila</name>
    <dbReference type="NCBI Taxonomy" id="1293891"/>
    <lineage>
        <taxon>Bacteria</taxon>
        <taxon>Pseudomonadati</taxon>
        <taxon>Pseudomonadota</taxon>
        <taxon>Alphaproteobacteria</taxon>
        <taxon>Rhodospirillales</taxon>
        <taxon>Thalassospiraceae</taxon>
        <taxon>Thalassospira</taxon>
    </lineage>
</organism>
<keyword evidence="2" id="KW-0732">Signal</keyword>
<comment type="caution">
    <text evidence="3">The sequence shown here is derived from an EMBL/GenBank/DDBJ whole genome shotgun (WGS) entry which is preliminary data.</text>
</comment>
<feature type="compositionally biased region" description="Polar residues" evidence="1">
    <location>
        <begin position="507"/>
        <end position="516"/>
    </location>
</feature>
<feature type="compositionally biased region" description="Polar residues" evidence="1">
    <location>
        <begin position="46"/>
        <end position="63"/>
    </location>
</feature>
<dbReference type="Proteomes" id="UP000193391">
    <property type="component" value="Unassembled WGS sequence"/>
</dbReference>
<sequence length="671" mass="70624">MKMRSGTTRACVFACLTGLGTLIQVIPAQAQQGPVPLFLQNRNDDAQTSLGGTTSTPTAKTAQPATNAPGGAGSTTTAPGPNGVFGWGSGADSNNYPTDPDAVQTLELQAVDAESVGILDRNSGGLGVDMWSGTDRLTAARLIDGLPDHFASHAMRNLARRLLLSIAAAPSDHAQTSLLTHRIAKLQSMGAYGDVARLIGVTTRRDPVAELAEAQVNALLVTGQIDQACDAIAGFGSQFDTPFWLKAAVFCQLRAKNNSSASFSTDLVREVEGENDKLFFALNKAIRTGSNVSPQLLVNLRPLDVAMLELTKQGLPASLLDNAAPATLLAFIKSANTATDIKLEAARLAEQQGYITTDDLAAIYQGVTFSSSELASVLDDASESTPAREYAKLYQAAVKSDVPAARAEILAHMYDNARNNGDYGQVARLCAPLLEDVPINNDFAWFAIDALTAAIYSNDLERAGGWLSQAKASSNSGNAIESRLIVLYPALVLAGLEDTGASDAERSASTGFNPSPNYGLGGTVKPAPPMTQSAPTSQAQARHRAHMDEWAEQQMARNDQVGARHDAELVYSLFAAFGVEVPEKFWDALLDQPYVTARGTPNASVVHKLAQAAGANQRATVASLALIANGNVGGDLQNPVSLGNSVAALRMVGLEVDARRIAVETILENGL</sequence>
<feature type="compositionally biased region" description="Polar residues" evidence="1">
    <location>
        <begin position="530"/>
        <end position="540"/>
    </location>
</feature>
<evidence type="ECO:0000256" key="1">
    <source>
        <dbReference type="SAM" id="MobiDB-lite"/>
    </source>
</evidence>
<evidence type="ECO:0000313" key="3">
    <source>
        <dbReference type="EMBL" id="OSQ39470.1"/>
    </source>
</evidence>
<dbReference type="EMBL" id="JFKA01000002">
    <property type="protein sequence ID" value="OSQ39470.1"/>
    <property type="molecule type" value="Genomic_DNA"/>
</dbReference>
<evidence type="ECO:0008006" key="5">
    <source>
        <dbReference type="Google" id="ProtNLM"/>
    </source>
</evidence>
<proteinExistence type="predicted"/>
<keyword evidence="4" id="KW-1185">Reference proteome</keyword>
<feature type="region of interest" description="Disordered" evidence="1">
    <location>
        <begin position="42"/>
        <end position="97"/>
    </location>
</feature>
<protein>
    <recommendedName>
        <fullName evidence="5">Antifreeze glycopeptide</fullName>
    </recommendedName>
</protein>
<feature type="region of interest" description="Disordered" evidence="1">
    <location>
        <begin position="503"/>
        <end position="542"/>
    </location>
</feature>
<evidence type="ECO:0000256" key="2">
    <source>
        <dbReference type="SAM" id="SignalP"/>
    </source>
</evidence>
<dbReference type="AlphaFoldDB" id="A0A1Y2L1W2"/>
<name>A0A1Y2L1W2_9PROT</name>
<feature type="compositionally biased region" description="Low complexity" evidence="1">
    <location>
        <begin position="64"/>
        <end position="82"/>
    </location>
</feature>
<feature type="signal peptide" evidence="2">
    <location>
        <begin position="1"/>
        <end position="30"/>
    </location>
</feature>
<feature type="chain" id="PRO_5012192411" description="Antifreeze glycopeptide" evidence="2">
    <location>
        <begin position="31"/>
        <end position="671"/>
    </location>
</feature>
<gene>
    <name evidence="3" type="ORF">TMES_05370</name>
</gene>
<reference evidence="3 4" key="1">
    <citation type="submission" date="2014-03" db="EMBL/GenBank/DDBJ databases">
        <title>The draft genome sequence of Thalassospira mesophila JCM 18969.</title>
        <authorList>
            <person name="Lai Q."/>
            <person name="Shao Z."/>
        </authorList>
    </citation>
    <scope>NUCLEOTIDE SEQUENCE [LARGE SCALE GENOMIC DNA]</scope>
    <source>
        <strain evidence="3 4">JCM 18969</strain>
    </source>
</reference>
<dbReference type="STRING" id="1293891.TMES_05370"/>
<accession>A0A1Y2L1W2</accession>